<comment type="subcellular location">
    <subcellularLocation>
        <location evidence="1">Cell projection</location>
        <location evidence="1">Cilium</location>
    </subcellularLocation>
    <subcellularLocation>
        <location evidence="2">Cytoplasm</location>
    </subcellularLocation>
</comment>
<comment type="similarity">
    <text evidence="3">Belongs to the CFAP36 family.</text>
</comment>
<evidence type="ECO:0000256" key="5">
    <source>
        <dbReference type="ARBA" id="ARBA00022490"/>
    </source>
</evidence>
<name>A0A8T0IZW8_CERPU</name>
<reference evidence="11" key="1">
    <citation type="submission" date="2020-06" db="EMBL/GenBank/DDBJ databases">
        <title>WGS assembly of Ceratodon purpureus strain R40.</title>
        <authorList>
            <person name="Carey S.B."/>
            <person name="Jenkins J."/>
            <person name="Shu S."/>
            <person name="Lovell J.T."/>
            <person name="Sreedasyam A."/>
            <person name="Maumus F."/>
            <person name="Tiley G.P."/>
            <person name="Fernandez-Pozo N."/>
            <person name="Barry K."/>
            <person name="Chen C."/>
            <person name="Wang M."/>
            <person name="Lipzen A."/>
            <person name="Daum C."/>
            <person name="Saski C.A."/>
            <person name="Payton A.C."/>
            <person name="Mcbreen J.C."/>
            <person name="Conrad R.E."/>
            <person name="Kollar L.M."/>
            <person name="Olsson S."/>
            <person name="Huttunen S."/>
            <person name="Landis J.B."/>
            <person name="Wickett N.J."/>
            <person name="Johnson M.G."/>
            <person name="Rensing S.A."/>
            <person name="Grimwood J."/>
            <person name="Schmutz J."/>
            <person name="Mcdaniel S.F."/>
        </authorList>
    </citation>
    <scope>NUCLEOTIDE SEQUENCE</scope>
    <source>
        <strain evidence="11">R40</strain>
    </source>
</reference>
<dbReference type="Proteomes" id="UP000822688">
    <property type="component" value="Chromosome 2"/>
</dbReference>
<dbReference type="InterPro" id="IPR023379">
    <property type="entry name" value="BART_dom"/>
</dbReference>
<evidence type="ECO:0000256" key="3">
    <source>
        <dbReference type="ARBA" id="ARBA00007460"/>
    </source>
</evidence>
<feature type="domain" description="BART" evidence="10">
    <location>
        <begin position="14"/>
        <end position="122"/>
    </location>
</feature>
<accession>A0A8T0IZW8</accession>
<evidence type="ECO:0000256" key="8">
    <source>
        <dbReference type="ARBA" id="ARBA00023273"/>
    </source>
</evidence>
<dbReference type="Pfam" id="PF11527">
    <property type="entry name" value="ARL2_Bind_BART"/>
    <property type="match status" value="1"/>
</dbReference>
<keyword evidence="8" id="KW-0966">Cell projection</keyword>
<dbReference type="PANTHER" id="PTHR21532:SF0">
    <property type="entry name" value="CILIA- AND FLAGELLA-ASSOCIATED PROTEIN 36"/>
    <property type="match status" value="1"/>
</dbReference>
<dbReference type="GO" id="GO:0097546">
    <property type="term" value="C:ciliary base"/>
    <property type="evidence" value="ECO:0007669"/>
    <property type="project" value="TreeGrafter"/>
</dbReference>
<proteinExistence type="inferred from homology"/>
<keyword evidence="6" id="KW-0175">Coiled coil</keyword>
<dbReference type="InterPro" id="IPR042541">
    <property type="entry name" value="BART_sf"/>
</dbReference>
<dbReference type="PANTHER" id="PTHR21532">
    <property type="entry name" value="PHOSPHODIESTERASE HL"/>
    <property type="match status" value="1"/>
</dbReference>
<keyword evidence="12" id="KW-1185">Reference proteome</keyword>
<evidence type="ECO:0000256" key="7">
    <source>
        <dbReference type="ARBA" id="ARBA00023069"/>
    </source>
</evidence>
<sequence>MEIKGVELCRDPIWMRDAVSKFLESPIYSVPLLDFIDENCGMFEDSDDNKLEYTIVHENFKDLVDGLISDFLHSLGIPIPTFVQMLANEVHASLYSIVVTSILTVDDYLLFKEMMLKRNFQISNQTLNEISSQAQELEGPGNN</sequence>
<evidence type="ECO:0000259" key="10">
    <source>
        <dbReference type="Pfam" id="PF11527"/>
    </source>
</evidence>
<dbReference type="GO" id="GO:0005930">
    <property type="term" value="C:axoneme"/>
    <property type="evidence" value="ECO:0007669"/>
    <property type="project" value="TreeGrafter"/>
</dbReference>
<gene>
    <name evidence="11" type="ORF">KC19_2G276400</name>
</gene>
<keyword evidence="7" id="KW-0969">Cilium</keyword>
<comment type="caution">
    <text evidence="11">The sequence shown here is derived from an EMBL/GenBank/DDBJ whole genome shotgun (WGS) entry which is preliminary data.</text>
</comment>
<evidence type="ECO:0000256" key="2">
    <source>
        <dbReference type="ARBA" id="ARBA00004496"/>
    </source>
</evidence>
<organism evidence="11 12">
    <name type="scientific">Ceratodon purpureus</name>
    <name type="common">Fire moss</name>
    <name type="synonym">Dicranum purpureum</name>
    <dbReference type="NCBI Taxonomy" id="3225"/>
    <lineage>
        <taxon>Eukaryota</taxon>
        <taxon>Viridiplantae</taxon>
        <taxon>Streptophyta</taxon>
        <taxon>Embryophyta</taxon>
        <taxon>Bryophyta</taxon>
        <taxon>Bryophytina</taxon>
        <taxon>Bryopsida</taxon>
        <taxon>Dicranidae</taxon>
        <taxon>Pseudoditrichales</taxon>
        <taxon>Ditrichaceae</taxon>
        <taxon>Ceratodon</taxon>
    </lineage>
</organism>
<evidence type="ECO:0000256" key="1">
    <source>
        <dbReference type="ARBA" id="ARBA00004138"/>
    </source>
</evidence>
<evidence type="ECO:0000313" key="12">
    <source>
        <dbReference type="Proteomes" id="UP000822688"/>
    </source>
</evidence>
<evidence type="ECO:0000256" key="9">
    <source>
        <dbReference type="ARBA" id="ARBA00031593"/>
    </source>
</evidence>
<dbReference type="EMBL" id="CM026422">
    <property type="protein sequence ID" value="KAG0588895.1"/>
    <property type="molecule type" value="Genomic_DNA"/>
</dbReference>
<keyword evidence="5" id="KW-0963">Cytoplasm</keyword>
<evidence type="ECO:0000256" key="6">
    <source>
        <dbReference type="ARBA" id="ARBA00023054"/>
    </source>
</evidence>
<feature type="non-terminal residue" evidence="11">
    <location>
        <position position="143"/>
    </location>
</feature>
<protein>
    <recommendedName>
        <fullName evidence="4">Cilia- and flagella-associated protein 36</fullName>
    </recommendedName>
    <alternativeName>
        <fullName evidence="9">Coiled-coil domain-containing protein 104</fullName>
    </alternativeName>
</protein>
<dbReference type="AlphaFoldDB" id="A0A8T0IZW8"/>
<dbReference type="InterPro" id="IPR038888">
    <property type="entry name" value="CFAP36"/>
</dbReference>
<dbReference type="Gene3D" id="1.20.1520.10">
    <property type="entry name" value="ADP-ribosylation factor-like 2-binding protein, domain"/>
    <property type="match status" value="1"/>
</dbReference>
<evidence type="ECO:0000256" key="4">
    <source>
        <dbReference type="ARBA" id="ARBA00021815"/>
    </source>
</evidence>
<evidence type="ECO:0000313" key="11">
    <source>
        <dbReference type="EMBL" id="KAG0588895.1"/>
    </source>
</evidence>